<protein>
    <submittedName>
        <fullName evidence="5">MarR family transcriptional regulator</fullName>
    </submittedName>
</protein>
<dbReference type="GO" id="GO:0003700">
    <property type="term" value="F:DNA-binding transcription factor activity"/>
    <property type="evidence" value="ECO:0007669"/>
    <property type="project" value="InterPro"/>
</dbReference>
<dbReference type="InterPro" id="IPR000835">
    <property type="entry name" value="HTH_MarR-typ"/>
</dbReference>
<evidence type="ECO:0000259" key="4">
    <source>
        <dbReference type="PROSITE" id="PS50995"/>
    </source>
</evidence>
<evidence type="ECO:0000256" key="1">
    <source>
        <dbReference type="ARBA" id="ARBA00023015"/>
    </source>
</evidence>
<dbReference type="RefSeq" id="WP_148976042.1">
    <property type="nucleotide sequence ID" value="NZ_JBNIKT010000005.1"/>
</dbReference>
<keyword evidence="1" id="KW-0805">Transcription regulation</keyword>
<feature type="domain" description="HTH marR-type" evidence="4">
    <location>
        <begin position="7"/>
        <end position="138"/>
    </location>
</feature>
<evidence type="ECO:0000256" key="2">
    <source>
        <dbReference type="ARBA" id="ARBA00023125"/>
    </source>
</evidence>
<dbReference type="EMBL" id="VTER01000009">
    <property type="protein sequence ID" value="TYS45950.1"/>
    <property type="molecule type" value="Genomic_DNA"/>
</dbReference>
<dbReference type="SUPFAM" id="SSF46785">
    <property type="entry name" value="Winged helix' DNA-binding domain"/>
    <property type="match status" value="1"/>
</dbReference>
<proteinExistence type="predicted"/>
<dbReference type="Proteomes" id="UP000322139">
    <property type="component" value="Unassembled WGS sequence"/>
</dbReference>
<evidence type="ECO:0000313" key="6">
    <source>
        <dbReference type="Proteomes" id="UP000322139"/>
    </source>
</evidence>
<organism evidence="5 6">
    <name type="scientific">Bacillus infantis</name>
    <dbReference type="NCBI Taxonomy" id="324767"/>
    <lineage>
        <taxon>Bacteria</taxon>
        <taxon>Bacillati</taxon>
        <taxon>Bacillota</taxon>
        <taxon>Bacilli</taxon>
        <taxon>Bacillales</taxon>
        <taxon>Bacillaceae</taxon>
        <taxon>Bacillus</taxon>
    </lineage>
</organism>
<dbReference type="PANTHER" id="PTHR42756">
    <property type="entry name" value="TRANSCRIPTIONAL REGULATOR, MARR"/>
    <property type="match status" value="1"/>
</dbReference>
<dbReference type="PROSITE" id="PS50995">
    <property type="entry name" value="HTH_MARR_2"/>
    <property type="match status" value="1"/>
</dbReference>
<dbReference type="InterPro" id="IPR036390">
    <property type="entry name" value="WH_DNA-bd_sf"/>
</dbReference>
<dbReference type="AlphaFoldDB" id="A0A5D4R5U3"/>
<gene>
    <name evidence="5" type="ORF">FZD51_18070</name>
</gene>
<name>A0A5D4R5U3_9BACI</name>
<keyword evidence="3" id="KW-0804">Transcription</keyword>
<dbReference type="PANTHER" id="PTHR42756:SF1">
    <property type="entry name" value="TRANSCRIPTIONAL REPRESSOR OF EMRAB OPERON"/>
    <property type="match status" value="1"/>
</dbReference>
<dbReference type="CDD" id="cd00090">
    <property type="entry name" value="HTH_ARSR"/>
    <property type="match status" value="1"/>
</dbReference>
<sequence length="147" mass="17522">MFAIKTFQKFFHQLLMLYRPFENKLNQLLAQHQLQRAQWTILYYISNFGSATLVELSHYQGVEKPTVTRTITRLEELGFVEQVPSKDRREKRMQLTEVGHKVYSEVRLTIDEFEQRILKGFTEEEQLEAIRLMEGIRSNLMEQGETH</sequence>
<dbReference type="GO" id="GO:0003677">
    <property type="term" value="F:DNA binding"/>
    <property type="evidence" value="ECO:0007669"/>
    <property type="project" value="UniProtKB-KW"/>
</dbReference>
<reference evidence="5 6" key="1">
    <citation type="submission" date="2019-08" db="EMBL/GenBank/DDBJ databases">
        <title>Bacillus genomes from the desert of Cuatro Cienegas, Coahuila.</title>
        <authorList>
            <person name="Olmedo-Alvarez G."/>
        </authorList>
    </citation>
    <scope>NUCLEOTIDE SEQUENCE [LARGE SCALE GENOMIC DNA]</scope>
    <source>
        <strain evidence="5 6">CH446_14T</strain>
    </source>
</reference>
<evidence type="ECO:0000256" key="3">
    <source>
        <dbReference type="ARBA" id="ARBA00023163"/>
    </source>
</evidence>
<accession>A0A5D4R5U3</accession>
<dbReference type="InterPro" id="IPR036388">
    <property type="entry name" value="WH-like_DNA-bd_sf"/>
</dbReference>
<comment type="caution">
    <text evidence="5">The sequence shown here is derived from an EMBL/GenBank/DDBJ whole genome shotgun (WGS) entry which is preliminary data.</text>
</comment>
<evidence type="ECO:0000313" key="5">
    <source>
        <dbReference type="EMBL" id="TYS45950.1"/>
    </source>
</evidence>
<dbReference type="InterPro" id="IPR011991">
    <property type="entry name" value="ArsR-like_HTH"/>
</dbReference>
<dbReference type="PRINTS" id="PR00598">
    <property type="entry name" value="HTHMARR"/>
</dbReference>
<dbReference type="Pfam" id="PF01047">
    <property type="entry name" value="MarR"/>
    <property type="match status" value="1"/>
</dbReference>
<dbReference type="Gene3D" id="1.10.10.10">
    <property type="entry name" value="Winged helix-like DNA-binding domain superfamily/Winged helix DNA-binding domain"/>
    <property type="match status" value="1"/>
</dbReference>
<dbReference type="SMART" id="SM00347">
    <property type="entry name" value="HTH_MARR"/>
    <property type="match status" value="1"/>
</dbReference>
<keyword evidence="2" id="KW-0238">DNA-binding</keyword>